<reference evidence="2" key="1">
    <citation type="submission" date="2022-10" db="EMBL/GenBank/DDBJ databases">
        <authorList>
            <person name="Chen Y."/>
            <person name="Dougan E. K."/>
            <person name="Chan C."/>
            <person name="Rhodes N."/>
            <person name="Thang M."/>
        </authorList>
    </citation>
    <scope>NUCLEOTIDE SEQUENCE</scope>
</reference>
<evidence type="ECO:0000313" key="3">
    <source>
        <dbReference type="EMBL" id="CAL1145488.1"/>
    </source>
</evidence>
<comment type="caution">
    <text evidence="2">The sequence shown here is derived from an EMBL/GenBank/DDBJ whole genome shotgun (WGS) entry which is preliminary data.</text>
</comment>
<organism evidence="2">
    <name type="scientific">Cladocopium goreaui</name>
    <dbReference type="NCBI Taxonomy" id="2562237"/>
    <lineage>
        <taxon>Eukaryota</taxon>
        <taxon>Sar</taxon>
        <taxon>Alveolata</taxon>
        <taxon>Dinophyceae</taxon>
        <taxon>Suessiales</taxon>
        <taxon>Symbiodiniaceae</taxon>
        <taxon>Cladocopium</taxon>
    </lineage>
</organism>
<keyword evidence="1" id="KW-0472">Membrane</keyword>
<evidence type="ECO:0000256" key="1">
    <source>
        <dbReference type="SAM" id="Phobius"/>
    </source>
</evidence>
<sequence length="234" mass="27102">MLTYLHHASYEEYENASSMLHLVDGLSSDADCGFTLSMPTLVLCTPTLLCTLYSWWMLRASPWHDMSYVEKPPVTALIPPEPLITEDAEPVSTIRAVVRWYLSTNLHEFASTAAKRLKVAHMFGELKVDGEFFAQRVFFARPSMYLSQAELEQQGATKSCASCKIRKKPPGPEEEMEQMQQMRAQQKLLRQRAASREPSHFVPDCEWHAHLEDDKRWYRAHKALRIRCRYLIHE</sequence>
<dbReference type="EMBL" id="CAMXCT010001670">
    <property type="protein sequence ID" value="CAI3992113.1"/>
    <property type="molecule type" value="Genomic_DNA"/>
</dbReference>
<keyword evidence="4" id="KW-1185">Reference proteome</keyword>
<keyword evidence="1" id="KW-1133">Transmembrane helix</keyword>
<dbReference type="EMBL" id="CAMXCT030001670">
    <property type="protein sequence ID" value="CAL4779425.1"/>
    <property type="molecule type" value="Genomic_DNA"/>
</dbReference>
<evidence type="ECO:0000313" key="2">
    <source>
        <dbReference type="EMBL" id="CAI3992113.1"/>
    </source>
</evidence>
<reference evidence="3" key="2">
    <citation type="submission" date="2024-04" db="EMBL/GenBank/DDBJ databases">
        <authorList>
            <person name="Chen Y."/>
            <person name="Shah S."/>
            <person name="Dougan E. K."/>
            <person name="Thang M."/>
            <person name="Chan C."/>
        </authorList>
    </citation>
    <scope>NUCLEOTIDE SEQUENCE [LARGE SCALE GENOMIC DNA]</scope>
</reference>
<keyword evidence="1" id="KW-0812">Transmembrane</keyword>
<evidence type="ECO:0000313" key="4">
    <source>
        <dbReference type="Proteomes" id="UP001152797"/>
    </source>
</evidence>
<gene>
    <name evidence="2" type="ORF">C1SCF055_LOCUS18966</name>
</gene>
<name>A0A9P1CJJ2_9DINO</name>
<protein>
    <submittedName>
        <fullName evidence="2">Uncharacterized protein</fullName>
    </submittedName>
</protein>
<accession>A0A9P1CJJ2</accession>
<dbReference type="Proteomes" id="UP001152797">
    <property type="component" value="Unassembled WGS sequence"/>
</dbReference>
<dbReference type="EMBL" id="CAMXCT020001670">
    <property type="protein sequence ID" value="CAL1145488.1"/>
    <property type="molecule type" value="Genomic_DNA"/>
</dbReference>
<dbReference type="AlphaFoldDB" id="A0A9P1CJJ2"/>
<proteinExistence type="predicted"/>
<feature type="transmembrane region" description="Helical" evidence="1">
    <location>
        <begin position="36"/>
        <end position="58"/>
    </location>
</feature>